<dbReference type="InterPro" id="IPR001025">
    <property type="entry name" value="BAH_dom"/>
</dbReference>
<dbReference type="GO" id="GO:0000122">
    <property type="term" value="P:negative regulation of transcription by RNA polymerase II"/>
    <property type="evidence" value="ECO:0007669"/>
    <property type="project" value="TreeGrafter"/>
</dbReference>
<reference evidence="1 2" key="1">
    <citation type="journal article" date="2017" name="G3 (Bethesda)">
        <title>The Physical Genome Mapping of Anopheles albimanus Corrected Scaffold Misassemblies and Identified Interarm Rearrangements in Genus Anopheles.</title>
        <authorList>
            <person name="Artemov G.N."/>
            <person name="Peery A.N."/>
            <person name="Jiang X."/>
            <person name="Tu Z."/>
            <person name="Stegniy V.N."/>
            <person name="Sharakhova M.V."/>
            <person name="Sharakhov I.V."/>
        </authorList>
    </citation>
    <scope>NUCLEOTIDE SEQUENCE [LARGE SCALE GENOMIC DNA]</scope>
    <source>
        <strain evidence="1 2">ALBI9_A</strain>
    </source>
</reference>
<dbReference type="EnsemblMetazoa" id="AALB003601-RA">
    <property type="protein sequence ID" value="AALB003601-PA"/>
    <property type="gene ID" value="AALB003601"/>
</dbReference>
<dbReference type="FunFam" id="2.30.30.490:FF:000022">
    <property type="entry name" value="Blast:Metastasis-associated protein MTA3"/>
    <property type="match status" value="1"/>
</dbReference>
<dbReference type="GO" id="GO:0042826">
    <property type="term" value="F:histone deacetylase binding"/>
    <property type="evidence" value="ECO:0007669"/>
    <property type="project" value="TreeGrafter"/>
</dbReference>
<sequence length="80" mass="9475">MTTNMYRVGDYVYVETSPTTPFQIRRIEELNKTPNGNVEAKVMCFYRRRDLPTPLVQLADKHQSKCSVYMKVYQKHNNVM</sequence>
<dbReference type="Proteomes" id="UP000069272">
    <property type="component" value="Chromosome 2R"/>
</dbReference>
<proteinExistence type="predicted"/>
<dbReference type="GO" id="GO:0003714">
    <property type="term" value="F:transcription corepressor activity"/>
    <property type="evidence" value="ECO:0007669"/>
    <property type="project" value="TreeGrafter"/>
</dbReference>
<dbReference type="VEuPathDB" id="VectorBase:AALB20_027958"/>
<dbReference type="PANTHER" id="PTHR10865">
    <property type="entry name" value="METASTASIS-ASSOCIATED PROTEIN AND MESODERM INDUCTION EARLY RESPONSE PROTEIN"/>
    <property type="match status" value="1"/>
</dbReference>
<protein>
    <submittedName>
        <fullName evidence="1">Uncharacterized protein</fullName>
    </submittedName>
</protein>
<dbReference type="VEuPathDB" id="VectorBase:AALB017840"/>
<organism evidence="1 2">
    <name type="scientific">Anopheles albimanus</name>
    <name type="common">New world malaria mosquito</name>
    <dbReference type="NCBI Taxonomy" id="7167"/>
    <lineage>
        <taxon>Eukaryota</taxon>
        <taxon>Metazoa</taxon>
        <taxon>Ecdysozoa</taxon>
        <taxon>Arthropoda</taxon>
        <taxon>Hexapoda</taxon>
        <taxon>Insecta</taxon>
        <taxon>Pterygota</taxon>
        <taxon>Neoptera</taxon>
        <taxon>Endopterygota</taxon>
        <taxon>Diptera</taxon>
        <taxon>Nematocera</taxon>
        <taxon>Culicoidea</taxon>
        <taxon>Culicidae</taxon>
        <taxon>Anophelinae</taxon>
        <taxon>Anopheles</taxon>
    </lineage>
</organism>
<dbReference type="InterPro" id="IPR040138">
    <property type="entry name" value="MIER/MTA"/>
</dbReference>
<dbReference type="GO" id="GO:0003682">
    <property type="term" value="F:chromatin binding"/>
    <property type="evidence" value="ECO:0007669"/>
    <property type="project" value="InterPro"/>
</dbReference>
<dbReference type="PROSITE" id="PS51038">
    <property type="entry name" value="BAH"/>
    <property type="match status" value="1"/>
</dbReference>
<dbReference type="GO" id="GO:0016581">
    <property type="term" value="C:NuRD complex"/>
    <property type="evidence" value="ECO:0007669"/>
    <property type="project" value="TreeGrafter"/>
</dbReference>
<dbReference type="STRING" id="7167.A0A182FAS1"/>
<evidence type="ECO:0000313" key="2">
    <source>
        <dbReference type="Proteomes" id="UP000069272"/>
    </source>
</evidence>
<dbReference type="GO" id="GO:0003713">
    <property type="term" value="F:transcription coactivator activity"/>
    <property type="evidence" value="ECO:0007669"/>
    <property type="project" value="TreeGrafter"/>
</dbReference>
<dbReference type="Gene3D" id="2.30.30.490">
    <property type="match status" value="1"/>
</dbReference>
<name>A0A182FAS1_ANOAL</name>
<dbReference type="AlphaFoldDB" id="A0A182FAS1"/>
<dbReference type="InterPro" id="IPR043151">
    <property type="entry name" value="BAH_sf"/>
</dbReference>
<reference evidence="1" key="2">
    <citation type="submission" date="2022-08" db="UniProtKB">
        <authorList>
            <consortium name="EnsemblMetazoa"/>
        </authorList>
    </citation>
    <scope>IDENTIFICATION</scope>
    <source>
        <strain evidence="1">STECLA/ALBI9_A</strain>
    </source>
</reference>
<evidence type="ECO:0000313" key="1">
    <source>
        <dbReference type="EnsemblMetazoa" id="AALB003601-PA"/>
    </source>
</evidence>
<keyword evidence="2" id="KW-1185">Reference proteome</keyword>
<dbReference type="Pfam" id="PF01426">
    <property type="entry name" value="BAH"/>
    <property type="match status" value="1"/>
</dbReference>
<accession>A0A182FAS1</accession>
<dbReference type="PANTHER" id="PTHR10865:SF29">
    <property type="entry name" value="METASTASIS ASSOCIATED 1-LIKE, ISOFORM D"/>
    <property type="match status" value="1"/>
</dbReference>